<organism evidence="2 3">
    <name type="scientific">Aeribacillus alveayuensis</name>
    <dbReference type="NCBI Taxonomy" id="279215"/>
    <lineage>
        <taxon>Bacteria</taxon>
        <taxon>Bacillati</taxon>
        <taxon>Bacillota</taxon>
        <taxon>Bacilli</taxon>
        <taxon>Bacillales</taxon>
        <taxon>Bacillaceae</taxon>
        <taxon>Aeribacillus</taxon>
    </lineage>
</organism>
<evidence type="ECO:0000256" key="1">
    <source>
        <dbReference type="ARBA" id="ARBA00006539"/>
    </source>
</evidence>
<keyword evidence="3" id="KW-1185">Reference proteome</keyword>
<comment type="caution">
    <text evidence="2">The sequence shown here is derived from an EMBL/GenBank/DDBJ whole genome shotgun (WGS) entry which is preliminary data.</text>
</comment>
<dbReference type="EMBL" id="JAUSTR010000034">
    <property type="protein sequence ID" value="MDQ0163976.1"/>
    <property type="molecule type" value="Genomic_DNA"/>
</dbReference>
<gene>
    <name evidence="2" type="ORF">J2S06_003120</name>
</gene>
<dbReference type="NCBIfam" id="NF033529">
    <property type="entry name" value="transpos_ISLre2"/>
    <property type="match status" value="1"/>
</dbReference>
<name>A0ABT9VSL0_9BACI</name>
<proteinExistence type="inferred from homology"/>
<evidence type="ECO:0000313" key="3">
    <source>
        <dbReference type="Proteomes" id="UP001225646"/>
    </source>
</evidence>
<comment type="similarity">
    <text evidence="1">Belongs to the UPF0236 family.</text>
</comment>
<dbReference type="RefSeq" id="WP_419152884.1">
    <property type="nucleotide sequence ID" value="NZ_JAUSTR010000034.1"/>
</dbReference>
<dbReference type="Proteomes" id="UP001225646">
    <property type="component" value="Unassembled WGS sequence"/>
</dbReference>
<sequence>MRYFTEKFPSLKELEQGLFLLLQQTFGKVFKEILEEIDREIAESRDKKRFQMKDKREVQLDTAFGTVSFKRNYYYDREAKQYVCLLDQFLQFKGGKGFSPLLEEWVIELAATGPSYRNAVRQIETLLGYQVMSHEALRQHLLQCEVMKPTEKMRAPRVLFVEVDGLHTKRQGKRKKGKEEKIAAVHMGWQKNGKRVSLIQKRHYHHKGNEPFWEGFETFLEEHYDYDATETKLIINGDGAKWIRACQDYFQGQCFYCLDRFHVAKAIRELFRNHPRYREIRVALSEYHPEKLLVELTSAVGQMQTEEKEEKLEDLIELLTENQQAITDYRKWLEEQGIETKGMRPMGSAEATMSVFSKRLKGGRSWSEMGIQGLIDAFIAVKDGLSIRTLKGLIEPHERKEQQKKKVTHMAKKYQKKVEAVTRNNIHYLQRSSGTPIYHALKAMVGF</sequence>
<reference evidence="2 3" key="1">
    <citation type="submission" date="2023-07" db="EMBL/GenBank/DDBJ databases">
        <title>Genomic Encyclopedia of Type Strains, Phase IV (KMG-IV): sequencing the most valuable type-strain genomes for metagenomic binning, comparative biology and taxonomic classification.</title>
        <authorList>
            <person name="Goeker M."/>
        </authorList>
    </citation>
    <scope>NUCLEOTIDE SEQUENCE [LARGE SCALE GENOMIC DNA]</scope>
    <source>
        <strain evidence="2 3">DSM 19092</strain>
    </source>
</reference>
<evidence type="ECO:0000313" key="2">
    <source>
        <dbReference type="EMBL" id="MDQ0163976.1"/>
    </source>
</evidence>
<protein>
    <submittedName>
        <fullName evidence="2">House-cleaning noncanonical NTP pyrophosphatase (MazG superfamily)</fullName>
    </submittedName>
</protein>
<accession>A0ABT9VSL0</accession>
<dbReference type="InterPro" id="IPR009620">
    <property type="entry name" value="UPF0236"/>
</dbReference>
<dbReference type="Pfam" id="PF06782">
    <property type="entry name" value="UPF0236"/>
    <property type="match status" value="1"/>
</dbReference>